<dbReference type="PROSITE" id="PS50110">
    <property type="entry name" value="RESPONSE_REGULATORY"/>
    <property type="match status" value="1"/>
</dbReference>
<reference evidence="9" key="1">
    <citation type="journal article" date="2014" name="Nat. Commun.">
        <title>The emerging biofuel crop Camelina sativa retains a highly undifferentiated hexaploid genome structure.</title>
        <authorList>
            <person name="Kagale S."/>
            <person name="Koh C."/>
            <person name="Nixon J."/>
            <person name="Bollina V."/>
            <person name="Clarke W.E."/>
            <person name="Tuteja R."/>
            <person name="Spillane C."/>
            <person name="Robinson S.J."/>
            <person name="Links M.G."/>
            <person name="Clarke C."/>
            <person name="Higgins E.E."/>
            <person name="Huebert T."/>
            <person name="Sharpe A.G."/>
            <person name="Parkin I.A."/>
        </authorList>
    </citation>
    <scope>NUCLEOTIDE SEQUENCE [LARGE SCALE GENOMIC DNA]</scope>
    <source>
        <strain evidence="9">cv. DH55</strain>
    </source>
</reference>
<dbReference type="RefSeq" id="XP_019087608.1">
    <property type="nucleotide sequence ID" value="XM_019232063.1"/>
</dbReference>
<keyword evidence="3" id="KW-0805">Transcription regulation</keyword>
<proteinExistence type="predicted"/>
<dbReference type="Proteomes" id="UP000694864">
    <property type="component" value="Chromosome 11"/>
</dbReference>
<evidence type="ECO:0000256" key="1">
    <source>
        <dbReference type="ARBA" id="ARBA00004123"/>
    </source>
</evidence>
<dbReference type="SMART" id="SM00448">
    <property type="entry name" value="REC"/>
    <property type="match status" value="1"/>
</dbReference>
<gene>
    <name evidence="10" type="primary">LOC104728733</name>
</gene>
<keyword evidence="9" id="KW-1185">Reference proteome</keyword>
<feature type="compositionally biased region" description="Low complexity" evidence="7">
    <location>
        <begin position="1"/>
        <end position="14"/>
    </location>
</feature>
<keyword evidence="4" id="KW-0804">Transcription</keyword>
<keyword evidence="2" id="KW-0902">Two-component regulatory system</keyword>
<dbReference type="CDD" id="cd17584">
    <property type="entry name" value="REC_typeB_ARR-like"/>
    <property type="match status" value="1"/>
</dbReference>
<evidence type="ECO:0000256" key="7">
    <source>
        <dbReference type="SAM" id="MobiDB-lite"/>
    </source>
</evidence>
<feature type="region of interest" description="Disordered" evidence="7">
    <location>
        <begin position="171"/>
        <end position="216"/>
    </location>
</feature>
<evidence type="ECO:0000313" key="9">
    <source>
        <dbReference type="Proteomes" id="UP000694864"/>
    </source>
</evidence>
<feature type="compositionally biased region" description="Basic and acidic residues" evidence="7">
    <location>
        <begin position="16"/>
        <end position="25"/>
    </location>
</feature>
<protein>
    <submittedName>
        <fullName evidence="10">Two-component response regulator-like APRR4</fullName>
    </submittedName>
</protein>
<dbReference type="Gene3D" id="1.10.10.60">
    <property type="entry name" value="Homeodomain-like"/>
    <property type="match status" value="1"/>
</dbReference>
<dbReference type="Gene3D" id="3.40.50.2300">
    <property type="match status" value="1"/>
</dbReference>
<feature type="compositionally biased region" description="Polar residues" evidence="7">
    <location>
        <begin position="182"/>
        <end position="201"/>
    </location>
</feature>
<keyword evidence="5" id="KW-0539">Nucleus</keyword>
<dbReference type="GeneID" id="104728733"/>
<dbReference type="SUPFAM" id="SSF46689">
    <property type="entry name" value="Homeodomain-like"/>
    <property type="match status" value="1"/>
</dbReference>
<dbReference type="InterPro" id="IPR009057">
    <property type="entry name" value="Homeodomain-like_sf"/>
</dbReference>
<dbReference type="InterPro" id="IPR045279">
    <property type="entry name" value="ARR-like"/>
</dbReference>
<reference evidence="10" key="2">
    <citation type="submission" date="2025-08" db="UniProtKB">
        <authorList>
            <consortium name="RefSeq"/>
        </authorList>
    </citation>
    <scope>IDENTIFICATION</scope>
    <source>
        <tissue evidence="10">Leaf</tissue>
    </source>
</reference>
<evidence type="ECO:0000256" key="3">
    <source>
        <dbReference type="ARBA" id="ARBA00023015"/>
    </source>
</evidence>
<dbReference type="PANTHER" id="PTHR43874:SF194">
    <property type="entry name" value="TWO-COMPONENT RESPONSE REGULATOR-LIKE APRR4-RELATED"/>
    <property type="match status" value="1"/>
</dbReference>
<evidence type="ECO:0000256" key="4">
    <source>
        <dbReference type="ARBA" id="ARBA00023163"/>
    </source>
</evidence>
<comment type="subcellular location">
    <subcellularLocation>
        <location evidence="1">Nucleus</location>
    </subcellularLocation>
</comment>
<accession>A0ABM1QLH0</accession>
<dbReference type="InterPro" id="IPR006447">
    <property type="entry name" value="Myb_dom_plants"/>
</dbReference>
<name>A0ABM1QLH0_CAMSA</name>
<feature type="region of interest" description="Disordered" evidence="7">
    <location>
        <begin position="1"/>
        <end position="31"/>
    </location>
</feature>
<dbReference type="PANTHER" id="PTHR43874">
    <property type="entry name" value="TWO-COMPONENT RESPONSE REGULATOR"/>
    <property type="match status" value="1"/>
</dbReference>
<sequence>MAVTLDPGGVPSSDDGGGRPNRDHPNNISDMFPSNFPEGLRVLVFDEDPAYLLILERHLQEFQYQVTTCTEEGEAISLLRNNKNRFDIAMIQANNSNGDRIRYISEIGSETDLAIIMISKDDSIQSVVKWISTGAIDYLIKPIRPEDLRIIFKHVVKKMLGRRSLVTVEAEEKAAGEKSSSVGDSTIRNPNKRTSSSSPNAEVNEEDHNDDDRVCASSSKKKRRVVWDGELHKKFLDAVNCLGPIKAVPKKILEIMNVENISRENVASHLQVTFLIDD</sequence>
<comment type="caution">
    <text evidence="6">Lacks conserved residue(s) required for the propagation of feature annotation.</text>
</comment>
<evidence type="ECO:0000313" key="10">
    <source>
        <dbReference type="RefSeq" id="XP_019087608.1"/>
    </source>
</evidence>
<feature type="domain" description="Response regulatory" evidence="8">
    <location>
        <begin position="41"/>
        <end position="156"/>
    </location>
</feature>
<dbReference type="SUPFAM" id="SSF52172">
    <property type="entry name" value="CheY-like"/>
    <property type="match status" value="1"/>
</dbReference>
<evidence type="ECO:0000256" key="2">
    <source>
        <dbReference type="ARBA" id="ARBA00023012"/>
    </source>
</evidence>
<dbReference type="NCBIfam" id="TIGR01557">
    <property type="entry name" value="myb_SHAQKYF"/>
    <property type="match status" value="1"/>
</dbReference>
<dbReference type="Pfam" id="PF00072">
    <property type="entry name" value="Response_reg"/>
    <property type="match status" value="1"/>
</dbReference>
<organism evidence="9 10">
    <name type="scientific">Camelina sativa</name>
    <name type="common">False flax</name>
    <name type="synonym">Myagrum sativum</name>
    <dbReference type="NCBI Taxonomy" id="90675"/>
    <lineage>
        <taxon>Eukaryota</taxon>
        <taxon>Viridiplantae</taxon>
        <taxon>Streptophyta</taxon>
        <taxon>Embryophyta</taxon>
        <taxon>Tracheophyta</taxon>
        <taxon>Spermatophyta</taxon>
        <taxon>Magnoliopsida</taxon>
        <taxon>eudicotyledons</taxon>
        <taxon>Gunneridae</taxon>
        <taxon>Pentapetalae</taxon>
        <taxon>rosids</taxon>
        <taxon>malvids</taxon>
        <taxon>Brassicales</taxon>
        <taxon>Brassicaceae</taxon>
        <taxon>Camelineae</taxon>
        <taxon>Camelina</taxon>
    </lineage>
</organism>
<evidence type="ECO:0000256" key="6">
    <source>
        <dbReference type="PROSITE-ProRule" id="PRU00169"/>
    </source>
</evidence>
<evidence type="ECO:0000259" key="8">
    <source>
        <dbReference type="PROSITE" id="PS50110"/>
    </source>
</evidence>
<dbReference type="InterPro" id="IPR001789">
    <property type="entry name" value="Sig_transdc_resp-reg_receiver"/>
</dbReference>
<dbReference type="InterPro" id="IPR011006">
    <property type="entry name" value="CheY-like_superfamily"/>
</dbReference>
<evidence type="ECO:0000256" key="5">
    <source>
        <dbReference type="ARBA" id="ARBA00023242"/>
    </source>
</evidence>